<dbReference type="AlphaFoldDB" id="A0A6J1DG29"/>
<dbReference type="GeneID" id="111019771"/>
<evidence type="ECO:0000313" key="5">
    <source>
        <dbReference type="RefSeq" id="XP_022151916.1"/>
    </source>
</evidence>
<dbReference type="Proteomes" id="UP000504603">
    <property type="component" value="Unplaced"/>
</dbReference>
<dbReference type="PANTHER" id="PTHR31623:SF46">
    <property type="entry name" value="VINORINE SYNTHASE-LIKE"/>
    <property type="match status" value="1"/>
</dbReference>
<comment type="similarity">
    <text evidence="1">Belongs to the plant acyltransferase family.</text>
</comment>
<evidence type="ECO:0000256" key="2">
    <source>
        <dbReference type="ARBA" id="ARBA00022679"/>
    </source>
</evidence>
<name>A0A6J1DG29_MOMCH</name>
<dbReference type="GO" id="GO:0016746">
    <property type="term" value="F:acyltransferase activity"/>
    <property type="evidence" value="ECO:0007669"/>
    <property type="project" value="UniProtKB-KW"/>
</dbReference>
<dbReference type="RefSeq" id="XP_022151916.1">
    <property type="nucleotide sequence ID" value="XM_022296224.1"/>
</dbReference>
<reference evidence="5" key="1">
    <citation type="submission" date="2025-08" db="UniProtKB">
        <authorList>
            <consortium name="RefSeq"/>
        </authorList>
    </citation>
    <scope>IDENTIFICATION</scope>
    <source>
        <strain evidence="5">OHB3-1</strain>
    </source>
</reference>
<evidence type="ECO:0000256" key="1">
    <source>
        <dbReference type="ARBA" id="ARBA00009861"/>
    </source>
</evidence>
<keyword evidence="4" id="KW-1185">Reference proteome</keyword>
<dbReference type="KEGG" id="mcha:111019771"/>
<organism evidence="4 5">
    <name type="scientific">Momordica charantia</name>
    <name type="common">Bitter gourd</name>
    <name type="synonym">Balsam pear</name>
    <dbReference type="NCBI Taxonomy" id="3673"/>
    <lineage>
        <taxon>Eukaryota</taxon>
        <taxon>Viridiplantae</taxon>
        <taxon>Streptophyta</taxon>
        <taxon>Embryophyta</taxon>
        <taxon>Tracheophyta</taxon>
        <taxon>Spermatophyta</taxon>
        <taxon>Magnoliopsida</taxon>
        <taxon>eudicotyledons</taxon>
        <taxon>Gunneridae</taxon>
        <taxon>Pentapetalae</taxon>
        <taxon>rosids</taxon>
        <taxon>fabids</taxon>
        <taxon>Cucurbitales</taxon>
        <taxon>Cucurbitaceae</taxon>
        <taxon>Momordiceae</taxon>
        <taxon>Momordica</taxon>
    </lineage>
</organism>
<gene>
    <name evidence="5" type="primary">LOC111019771</name>
</gene>
<dbReference type="Gene3D" id="3.30.559.10">
    <property type="entry name" value="Chloramphenicol acetyltransferase-like domain"/>
    <property type="match status" value="2"/>
</dbReference>
<evidence type="ECO:0000256" key="3">
    <source>
        <dbReference type="ARBA" id="ARBA00023315"/>
    </source>
</evidence>
<accession>A0A6J1DG29</accession>
<protein>
    <submittedName>
        <fullName evidence="5">Vinorine synthase-like</fullName>
    </submittedName>
</protein>
<dbReference type="OrthoDB" id="671439at2759"/>
<dbReference type="PANTHER" id="PTHR31623">
    <property type="entry name" value="F21J9.9"/>
    <property type="match status" value="1"/>
</dbReference>
<keyword evidence="3" id="KW-0012">Acyltransferase</keyword>
<sequence length="442" mass="49607">MAVEIEVISKEMIKPFSPTPAHLRRCNMSFLDQVTTDVYNPMVYFYAPTADFDAAKIADHLKNSLSHVLTEFYPLAGRVNYGEFFIDCDDGGVPFIETRVNCRLSDVVGTPFPGELNKFLPFELDQLEEVSMGVQLNVFECGGVGVGICVSHKIGDALSFFTVVNGWAAFGRGEVEALRGHFASGELFPPTTTALYNTRNSIFRERVAKRYEINGANIEAIRAKYAESDAFENQRRPSRVESLSAFLYGRFIAAVKDECSDENGRLESEKTTTYLVCHAVNIRSRLEPPVPEYAFGNYYRSTFAIPSQEILDDPNCYALVPHVRQEIAKIDTHYLKQIQDNRNFLDAMKKTSARFAAGSLLSCSFTSLCRMPIYDADFGWGKPEWVGSPALIFKNLFVLVDKKDGDGVDVYVHLKKEHMARLEADHLFLNYAKLPSPSPSPN</sequence>
<keyword evidence="2" id="KW-0808">Transferase</keyword>
<evidence type="ECO:0000313" key="4">
    <source>
        <dbReference type="Proteomes" id="UP000504603"/>
    </source>
</evidence>
<dbReference type="InterPro" id="IPR023213">
    <property type="entry name" value="CAT-like_dom_sf"/>
</dbReference>
<proteinExistence type="inferred from homology"/>
<dbReference type="Pfam" id="PF02458">
    <property type="entry name" value="Transferase"/>
    <property type="match status" value="1"/>
</dbReference>